<dbReference type="GO" id="GO:0005886">
    <property type="term" value="C:plasma membrane"/>
    <property type="evidence" value="ECO:0007669"/>
    <property type="project" value="TreeGrafter"/>
</dbReference>
<dbReference type="PANTHER" id="PTHR32361">
    <property type="entry name" value="FERRIC/CUPRIC REDUCTASE TRANSMEMBRANE COMPONENT"/>
    <property type="match status" value="1"/>
</dbReference>
<dbReference type="InterPro" id="IPR017927">
    <property type="entry name" value="FAD-bd_FR_type"/>
</dbReference>
<evidence type="ECO:0000313" key="10">
    <source>
        <dbReference type="EMBL" id="TPX42755.1"/>
    </source>
</evidence>
<feature type="transmembrane region" description="Helical" evidence="8">
    <location>
        <begin position="209"/>
        <end position="228"/>
    </location>
</feature>
<dbReference type="Gene3D" id="3.40.50.80">
    <property type="entry name" value="Nucleotide-binding domain of ferredoxin-NADP reductase (FNR) module"/>
    <property type="match status" value="1"/>
</dbReference>
<keyword evidence="4 8" id="KW-1133">Transmembrane helix</keyword>
<dbReference type="GO" id="GO:0000293">
    <property type="term" value="F:ferric-chelate reductase activity"/>
    <property type="evidence" value="ECO:0007669"/>
    <property type="project" value="TreeGrafter"/>
</dbReference>
<evidence type="ECO:0000256" key="5">
    <source>
        <dbReference type="ARBA" id="ARBA00023065"/>
    </source>
</evidence>
<dbReference type="OrthoDB" id="5532842at2759"/>
<dbReference type="Pfam" id="PF01794">
    <property type="entry name" value="Ferric_reduct"/>
    <property type="match status" value="1"/>
</dbReference>
<accession>A0A507CUG4</accession>
<dbReference type="InterPro" id="IPR001433">
    <property type="entry name" value="OxRdtase_FAD/NAD-bd"/>
</dbReference>
<dbReference type="Proteomes" id="UP000320475">
    <property type="component" value="Unassembled WGS sequence"/>
</dbReference>
<comment type="subcellular location">
    <subcellularLocation>
        <location evidence="1">Membrane</location>
        <topology evidence="1">Multi-pass membrane protein</topology>
    </subcellularLocation>
</comment>
<dbReference type="InterPro" id="IPR013130">
    <property type="entry name" value="Fe3_Rdtase_TM_dom"/>
</dbReference>
<dbReference type="Pfam" id="PF08022">
    <property type="entry name" value="FAD_binding_8"/>
    <property type="match status" value="1"/>
</dbReference>
<dbReference type="PANTHER" id="PTHR32361:SF9">
    <property type="entry name" value="FERRIC REDUCTASE TRANSMEMBRANE COMPONENT 3-RELATED"/>
    <property type="match status" value="1"/>
</dbReference>
<reference evidence="10 11" key="1">
    <citation type="journal article" date="2019" name="Sci. Rep.">
        <title>Comparative genomics of chytrid fungi reveal insights into the obligate biotrophic and pathogenic lifestyle of Synchytrium endobioticum.</title>
        <authorList>
            <person name="van de Vossenberg B.T.L.H."/>
            <person name="Warris S."/>
            <person name="Nguyen H.D.T."/>
            <person name="van Gent-Pelzer M.P.E."/>
            <person name="Joly D.L."/>
            <person name="van de Geest H.C."/>
            <person name="Bonants P.J.M."/>
            <person name="Smith D.S."/>
            <person name="Levesque C.A."/>
            <person name="van der Lee T.A.J."/>
        </authorList>
    </citation>
    <scope>NUCLEOTIDE SEQUENCE [LARGE SCALE GENOMIC DNA]</scope>
    <source>
        <strain evidence="10 11">LEV6574</strain>
    </source>
</reference>
<evidence type="ECO:0000256" key="6">
    <source>
        <dbReference type="ARBA" id="ARBA00023136"/>
    </source>
</evidence>
<evidence type="ECO:0000256" key="1">
    <source>
        <dbReference type="ARBA" id="ARBA00004141"/>
    </source>
</evidence>
<dbReference type="CDD" id="cd06186">
    <property type="entry name" value="NOX_Duox_like_FAD_NADP"/>
    <property type="match status" value="1"/>
</dbReference>
<protein>
    <recommendedName>
        <fullName evidence="9">FAD-binding FR-type domain-containing protein</fullName>
    </recommendedName>
</protein>
<gene>
    <name evidence="10" type="ORF">SeLEV6574_g05423</name>
</gene>
<evidence type="ECO:0000256" key="7">
    <source>
        <dbReference type="ARBA" id="ARBA00023180"/>
    </source>
</evidence>
<name>A0A507CUG4_9FUNG</name>
<organism evidence="10 11">
    <name type="scientific">Synchytrium endobioticum</name>
    <dbReference type="NCBI Taxonomy" id="286115"/>
    <lineage>
        <taxon>Eukaryota</taxon>
        <taxon>Fungi</taxon>
        <taxon>Fungi incertae sedis</taxon>
        <taxon>Chytridiomycota</taxon>
        <taxon>Chytridiomycota incertae sedis</taxon>
        <taxon>Chytridiomycetes</taxon>
        <taxon>Synchytriales</taxon>
        <taxon>Synchytriaceae</taxon>
        <taxon>Synchytrium</taxon>
    </lineage>
</organism>
<dbReference type="InterPro" id="IPR013112">
    <property type="entry name" value="FAD-bd_8"/>
</dbReference>
<evidence type="ECO:0000313" key="11">
    <source>
        <dbReference type="Proteomes" id="UP000320475"/>
    </source>
</evidence>
<sequence length="544" mass="59405">MEYTQVPLTSAEERATVQVPEAGVRPVRKTTTLPKHAWLVVSVLVFVPHNIALTLHALAGRIFYNSECLFSPFPSFKFISEPVDAGMDCLWVLPRSHRRVFRHTSGRVAQCLPQISVGELINYVLVIGLYVFNVVLWLNSTVMSGPHSIALEVTPDEHHLPAHMGGNSAFIATAHICDLALGLLMLPVSKASFLVSHLGLSVDSGARFHMWNANVLLLGSILHGIVFSPSSLTMLHPTFGMTALILVVAISILSLRPIRRRAYKVFVSAHAALAVLATAAAAIHSPSDGWYMLPGFSLYAIELLERLAASFGPTVNASIVADESGYIRLDVPVKHKWMPGQWARIRIHSMSYISHPFSAVKVEDEVATFIIKAHKGFTKKLYDSLHNFGGKQLPLKITAPIGGMSYRLDRVNALVCFAAGSGITSTLFAVNAWLNNTSQSGPVVLVWVTRSVQEHSLSALADLRDRKDSRLKIVLFASRQHRVGGGAAFNAQGLVDELVAPRLDTDKNVLGAFICGPSVFIHDVKAGLERVTVPMLVHTDGYTW</sequence>
<feature type="transmembrane region" description="Helical" evidence="8">
    <location>
        <begin position="265"/>
        <end position="283"/>
    </location>
</feature>
<keyword evidence="5" id="KW-0406">Ion transport</keyword>
<feature type="domain" description="FAD-binding FR-type" evidence="9">
    <location>
        <begin position="294"/>
        <end position="407"/>
    </location>
</feature>
<dbReference type="SUPFAM" id="SSF52343">
    <property type="entry name" value="Ferredoxin reductase-like, C-terminal NADP-linked domain"/>
    <property type="match status" value="1"/>
</dbReference>
<dbReference type="VEuPathDB" id="FungiDB:SeMB42_g05234"/>
<evidence type="ECO:0000256" key="3">
    <source>
        <dbReference type="ARBA" id="ARBA00022692"/>
    </source>
</evidence>
<dbReference type="InterPro" id="IPR039261">
    <property type="entry name" value="FNR_nucleotide-bd"/>
</dbReference>
<dbReference type="PROSITE" id="PS51384">
    <property type="entry name" value="FAD_FR"/>
    <property type="match status" value="1"/>
</dbReference>
<comment type="caution">
    <text evidence="10">The sequence shown here is derived from an EMBL/GenBank/DDBJ whole genome shotgun (WGS) entry which is preliminary data.</text>
</comment>
<keyword evidence="3 8" id="KW-0812">Transmembrane</keyword>
<dbReference type="InterPro" id="IPR051410">
    <property type="entry name" value="Ferric/Cupric_Reductase"/>
</dbReference>
<keyword evidence="2" id="KW-0813">Transport</keyword>
<proteinExistence type="predicted"/>
<evidence type="ECO:0000256" key="4">
    <source>
        <dbReference type="ARBA" id="ARBA00022989"/>
    </source>
</evidence>
<keyword evidence="7" id="KW-0325">Glycoprotein</keyword>
<dbReference type="AlphaFoldDB" id="A0A507CUG4"/>
<dbReference type="GO" id="GO:0006879">
    <property type="term" value="P:intracellular iron ion homeostasis"/>
    <property type="evidence" value="ECO:0007669"/>
    <property type="project" value="TreeGrafter"/>
</dbReference>
<evidence type="ECO:0000259" key="9">
    <source>
        <dbReference type="PROSITE" id="PS51384"/>
    </source>
</evidence>
<feature type="transmembrane region" description="Helical" evidence="8">
    <location>
        <begin position="234"/>
        <end position="253"/>
    </location>
</feature>
<dbReference type="GO" id="GO:0006826">
    <property type="term" value="P:iron ion transport"/>
    <property type="evidence" value="ECO:0007669"/>
    <property type="project" value="TreeGrafter"/>
</dbReference>
<feature type="transmembrane region" description="Helical" evidence="8">
    <location>
        <begin position="37"/>
        <end position="59"/>
    </location>
</feature>
<dbReference type="Pfam" id="PF00175">
    <property type="entry name" value="NAD_binding_1"/>
    <property type="match status" value="1"/>
</dbReference>
<dbReference type="GO" id="GO:0015677">
    <property type="term" value="P:copper ion import"/>
    <property type="evidence" value="ECO:0007669"/>
    <property type="project" value="TreeGrafter"/>
</dbReference>
<feature type="transmembrane region" description="Helical" evidence="8">
    <location>
        <begin position="120"/>
        <end position="138"/>
    </location>
</feature>
<dbReference type="EMBL" id="QEAM01000255">
    <property type="protein sequence ID" value="TPX42755.1"/>
    <property type="molecule type" value="Genomic_DNA"/>
</dbReference>
<evidence type="ECO:0000256" key="2">
    <source>
        <dbReference type="ARBA" id="ARBA00022448"/>
    </source>
</evidence>
<evidence type="ECO:0000256" key="8">
    <source>
        <dbReference type="SAM" id="Phobius"/>
    </source>
</evidence>
<keyword evidence="6 8" id="KW-0472">Membrane</keyword>